<reference evidence="2 3" key="1">
    <citation type="submission" date="2021-01" db="EMBL/GenBank/DDBJ databases">
        <title>Streptomyces acididurans sp. nov., isolated from a peat swamp forest soil.</title>
        <authorList>
            <person name="Chantavorakit T."/>
            <person name="Duangmal K."/>
        </authorList>
    </citation>
    <scope>NUCLEOTIDE SEQUENCE [LARGE SCALE GENOMIC DNA]</scope>
    <source>
        <strain evidence="2 3">KK5PA1</strain>
    </source>
</reference>
<feature type="region of interest" description="Disordered" evidence="1">
    <location>
        <begin position="40"/>
        <end position="76"/>
    </location>
</feature>
<dbReference type="RefSeq" id="WP_205362140.1">
    <property type="nucleotide sequence ID" value="NZ_JADKYB010000024.1"/>
</dbReference>
<keyword evidence="3" id="KW-1185">Reference proteome</keyword>
<comment type="caution">
    <text evidence="2">The sequence shown here is derived from an EMBL/GenBank/DDBJ whole genome shotgun (WGS) entry which is preliminary data.</text>
</comment>
<evidence type="ECO:0000313" key="3">
    <source>
        <dbReference type="Proteomes" id="UP000749040"/>
    </source>
</evidence>
<accession>A0ABS2U573</accession>
<evidence type="ECO:0000313" key="2">
    <source>
        <dbReference type="EMBL" id="MBM9509288.1"/>
    </source>
</evidence>
<proteinExistence type="predicted"/>
<dbReference type="EMBL" id="JADKYB010000024">
    <property type="protein sequence ID" value="MBM9509288.1"/>
    <property type="molecule type" value="Genomic_DNA"/>
</dbReference>
<name>A0ABS2U573_9ACTN</name>
<feature type="compositionally biased region" description="Low complexity" evidence="1">
    <location>
        <begin position="52"/>
        <end position="74"/>
    </location>
</feature>
<dbReference type="Proteomes" id="UP000749040">
    <property type="component" value="Unassembled WGS sequence"/>
</dbReference>
<organism evidence="2 3">
    <name type="scientific">Actinacidiphila acididurans</name>
    <dbReference type="NCBI Taxonomy" id="2784346"/>
    <lineage>
        <taxon>Bacteria</taxon>
        <taxon>Bacillati</taxon>
        <taxon>Actinomycetota</taxon>
        <taxon>Actinomycetes</taxon>
        <taxon>Kitasatosporales</taxon>
        <taxon>Streptomycetaceae</taxon>
        <taxon>Actinacidiphila</taxon>
    </lineage>
</organism>
<evidence type="ECO:0008006" key="4">
    <source>
        <dbReference type="Google" id="ProtNLM"/>
    </source>
</evidence>
<protein>
    <recommendedName>
        <fullName evidence="4">Lipoprotein</fullName>
    </recommendedName>
</protein>
<gene>
    <name evidence="2" type="ORF">ITX44_33030</name>
</gene>
<sequence>MDVVDTATDAAPKAGPSRVAAAIAAALAIGLLLTGCSDAGHSGSGPDSPAVATTDGAASPSASATAWPTEPSSANTIPPDLKIAPIAAGYTGASFVTALARTWHITLSARKRSTQPGEAPVRVSGGVAHPAKNQTVGIDVVWDEHGNLENLVCRATSGYTALLRDCVRLDYPGAKPQAALGWLTSTTPRMDAAFKASSGRPVVSPLFRNGPAATHLDEQNVKEYGGLVRMTGTFGTSRGAAR</sequence>
<evidence type="ECO:0000256" key="1">
    <source>
        <dbReference type="SAM" id="MobiDB-lite"/>
    </source>
</evidence>